<comment type="caution">
    <text evidence="4">The sequence shown here is derived from an EMBL/GenBank/DDBJ whole genome shotgun (WGS) entry which is preliminary data.</text>
</comment>
<protein>
    <submittedName>
        <fullName evidence="4">Winged helix-turn-helix transcriptional regulator</fullName>
    </submittedName>
</protein>
<dbReference type="CDD" id="cd00383">
    <property type="entry name" value="trans_reg_C"/>
    <property type="match status" value="1"/>
</dbReference>
<dbReference type="Gene3D" id="1.10.10.10">
    <property type="entry name" value="Winged helix-like DNA-binding domain superfamily/Winged helix DNA-binding domain"/>
    <property type="match status" value="1"/>
</dbReference>
<gene>
    <name evidence="4" type="ORF">F8M49_19960</name>
</gene>
<evidence type="ECO:0000259" key="3">
    <source>
        <dbReference type="PROSITE" id="PS51755"/>
    </source>
</evidence>
<sequence length="160" mass="17547">MTTTPELVLVVQLSNTGVRSSTDLAALADALRETAQDLVPGVSTHTLLSSTPVPLVIDLPARDVILDSSRILLSHTEFDILSRLVQRPRVVVSRTTLRELDPAATDIDQRRGRSVDVHVSRIRTKLGRFGSIITTVRGTGYRFDPHPGVHIVEPLTRRSA</sequence>
<dbReference type="EMBL" id="WBMO01000001">
    <property type="protein sequence ID" value="MDV2477035.1"/>
    <property type="molecule type" value="Genomic_DNA"/>
</dbReference>
<dbReference type="InterPro" id="IPR036388">
    <property type="entry name" value="WH-like_DNA-bd_sf"/>
</dbReference>
<proteinExistence type="predicted"/>
<keyword evidence="1 2" id="KW-0238">DNA-binding</keyword>
<evidence type="ECO:0000313" key="5">
    <source>
        <dbReference type="Proteomes" id="UP001275440"/>
    </source>
</evidence>
<dbReference type="InterPro" id="IPR016032">
    <property type="entry name" value="Sig_transdc_resp-reg_C-effctor"/>
</dbReference>
<accession>A0ABU3WSS0</accession>
<feature type="domain" description="OmpR/PhoB-type" evidence="3">
    <location>
        <begin position="45"/>
        <end position="145"/>
    </location>
</feature>
<keyword evidence="5" id="KW-1185">Reference proteome</keyword>
<reference evidence="4 5" key="1">
    <citation type="submission" date="2019-10" db="EMBL/GenBank/DDBJ databases">
        <title>Draft Genome Assembly of Rhodococcus zopfii DSM44189.</title>
        <authorList>
            <person name="Sutton J.M."/>
            <person name="Akob D.M."/>
            <person name="Bushman T.J."/>
        </authorList>
    </citation>
    <scope>NUCLEOTIDE SEQUENCE [LARGE SCALE GENOMIC DNA]</scope>
    <source>
        <strain evidence="4 5">DSM 44189</strain>
    </source>
</reference>
<evidence type="ECO:0000256" key="1">
    <source>
        <dbReference type="ARBA" id="ARBA00023125"/>
    </source>
</evidence>
<dbReference type="InterPro" id="IPR001867">
    <property type="entry name" value="OmpR/PhoB-type_DNA-bd"/>
</dbReference>
<dbReference type="SMART" id="SM00862">
    <property type="entry name" value="Trans_reg_C"/>
    <property type="match status" value="1"/>
</dbReference>
<name>A0ABU3WSS0_9NOCA</name>
<dbReference type="Proteomes" id="UP001275440">
    <property type="component" value="Unassembled WGS sequence"/>
</dbReference>
<organism evidence="4 5">
    <name type="scientific">Rhodococcus zopfii</name>
    <dbReference type="NCBI Taxonomy" id="43772"/>
    <lineage>
        <taxon>Bacteria</taxon>
        <taxon>Bacillati</taxon>
        <taxon>Actinomycetota</taxon>
        <taxon>Actinomycetes</taxon>
        <taxon>Mycobacteriales</taxon>
        <taxon>Nocardiaceae</taxon>
        <taxon>Rhodococcus</taxon>
    </lineage>
</organism>
<feature type="DNA-binding region" description="OmpR/PhoB-type" evidence="2">
    <location>
        <begin position="45"/>
        <end position="145"/>
    </location>
</feature>
<dbReference type="PROSITE" id="PS51755">
    <property type="entry name" value="OMPR_PHOB"/>
    <property type="match status" value="1"/>
</dbReference>
<evidence type="ECO:0000313" key="4">
    <source>
        <dbReference type="EMBL" id="MDV2477035.1"/>
    </source>
</evidence>
<dbReference type="Pfam" id="PF00486">
    <property type="entry name" value="Trans_reg_C"/>
    <property type="match status" value="1"/>
</dbReference>
<dbReference type="SUPFAM" id="SSF46894">
    <property type="entry name" value="C-terminal effector domain of the bipartite response regulators"/>
    <property type="match status" value="1"/>
</dbReference>
<evidence type="ECO:0000256" key="2">
    <source>
        <dbReference type="PROSITE-ProRule" id="PRU01091"/>
    </source>
</evidence>